<keyword evidence="2" id="KW-0285">Flavoprotein</keyword>
<dbReference type="InterPro" id="IPR017938">
    <property type="entry name" value="Riboflavin_synthase-like_b-brl"/>
</dbReference>
<keyword evidence="3" id="KW-0288">FMN</keyword>
<evidence type="ECO:0000259" key="10">
    <source>
        <dbReference type="PROSITE" id="PS51384"/>
    </source>
</evidence>
<evidence type="ECO:0000256" key="4">
    <source>
        <dbReference type="ARBA" id="ARBA00022714"/>
    </source>
</evidence>
<dbReference type="PANTHER" id="PTHR47354:SF1">
    <property type="entry name" value="CARNITINE MONOOXYGENASE REDUCTASE SUBUNIT"/>
    <property type="match status" value="1"/>
</dbReference>
<dbReference type="PROSITE" id="PS51085">
    <property type="entry name" value="2FE2S_FER_2"/>
    <property type="match status" value="1"/>
</dbReference>
<dbReference type="InterPro" id="IPR036010">
    <property type="entry name" value="2Fe-2S_ferredoxin-like_sf"/>
</dbReference>
<dbReference type="PRINTS" id="PR00409">
    <property type="entry name" value="PHDIOXRDTASE"/>
</dbReference>
<dbReference type="InterPro" id="IPR050415">
    <property type="entry name" value="MRET"/>
</dbReference>
<dbReference type="Gene3D" id="3.40.50.80">
    <property type="entry name" value="Nucleotide-binding domain of ferredoxin-NADP reductase (FNR) module"/>
    <property type="match status" value="1"/>
</dbReference>
<name>A0A2W5QFB1_VARPD</name>
<organism evidence="11 12">
    <name type="scientific">Variovorax paradoxus</name>
    <dbReference type="NCBI Taxonomy" id="34073"/>
    <lineage>
        <taxon>Bacteria</taxon>
        <taxon>Pseudomonadati</taxon>
        <taxon>Pseudomonadota</taxon>
        <taxon>Betaproteobacteria</taxon>
        <taxon>Burkholderiales</taxon>
        <taxon>Comamonadaceae</taxon>
        <taxon>Variovorax</taxon>
    </lineage>
</organism>
<reference evidence="11 12" key="1">
    <citation type="submission" date="2017-08" db="EMBL/GenBank/DDBJ databases">
        <title>Infants hospitalized years apart are colonized by the same room-sourced microbial strains.</title>
        <authorList>
            <person name="Brooks B."/>
            <person name="Olm M.R."/>
            <person name="Firek B.A."/>
            <person name="Baker R."/>
            <person name="Thomas B.C."/>
            <person name="Morowitz M.J."/>
            <person name="Banfield J.F."/>
        </authorList>
    </citation>
    <scope>NUCLEOTIDE SEQUENCE [LARGE SCALE GENOMIC DNA]</scope>
    <source>
        <strain evidence="11">S2_005_003_R2_41</strain>
    </source>
</reference>
<comment type="caution">
    <text evidence="11">The sequence shown here is derived from an EMBL/GenBank/DDBJ whole genome shotgun (WGS) entry which is preliminary data.</text>
</comment>
<dbReference type="CDD" id="cd00207">
    <property type="entry name" value="fer2"/>
    <property type="match status" value="1"/>
</dbReference>
<dbReference type="InterPro" id="IPR054582">
    <property type="entry name" value="DmmA-like_N"/>
</dbReference>
<keyword evidence="5" id="KW-0479">Metal-binding</keyword>
<dbReference type="Gene3D" id="3.10.20.30">
    <property type="match status" value="1"/>
</dbReference>
<dbReference type="CDD" id="cd06185">
    <property type="entry name" value="PDR_like"/>
    <property type="match status" value="1"/>
</dbReference>
<evidence type="ECO:0000256" key="1">
    <source>
        <dbReference type="ARBA" id="ARBA00001917"/>
    </source>
</evidence>
<dbReference type="Pfam" id="PF00111">
    <property type="entry name" value="Fer2"/>
    <property type="match status" value="1"/>
</dbReference>
<dbReference type="Gene3D" id="2.40.30.10">
    <property type="entry name" value="Translation factors"/>
    <property type="match status" value="1"/>
</dbReference>
<dbReference type="GO" id="GO:0051537">
    <property type="term" value="F:2 iron, 2 sulfur cluster binding"/>
    <property type="evidence" value="ECO:0007669"/>
    <property type="project" value="UniProtKB-KW"/>
</dbReference>
<dbReference type="SUPFAM" id="SSF52343">
    <property type="entry name" value="Ferredoxin reductase-like, C-terminal NADP-linked domain"/>
    <property type="match status" value="1"/>
</dbReference>
<dbReference type="PANTHER" id="PTHR47354">
    <property type="entry name" value="NADH OXIDOREDUCTASE HCR"/>
    <property type="match status" value="1"/>
</dbReference>
<dbReference type="InterPro" id="IPR006058">
    <property type="entry name" value="2Fe2S_fd_BS"/>
</dbReference>
<dbReference type="Pfam" id="PF22290">
    <property type="entry name" value="DmmA-like_N"/>
    <property type="match status" value="1"/>
</dbReference>
<dbReference type="PROSITE" id="PS51384">
    <property type="entry name" value="FAD_FR"/>
    <property type="match status" value="1"/>
</dbReference>
<dbReference type="GO" id="GO:0046872">
    <property type="term" value="F:metal ion binding"/>
    <property type="evidence" value="ECO:0007669"/>
    <property type="project" value="UniProtKB-KW"/>
</dbReference>
<evidence type="ECO:0000313" key="12">
    <source>
        <dbReference type="Proteomes" id="UP000249135"/>
    </source>
</evidence>
<keyword evidence="4" id="KW-0001">2Fe-2S</keyword>
<evidence type="ECO:0000256" key="3">
    <source>
        <dbReference type="ARBA" id="ARBA00022643"/>
    </source>
</evidence>
<dbReference type="InterPro" id="IPR017927">
    <property type="entry name" value="FAD-bd_FR_type"/>
</dbReference>
<gene>
    <name evidence="11" type="ORF">DI563_04540</name>
</gene>
<evidence type="ECO:0000256" key="5">
    <source>
        <dbReference type="ARBA" id="ARBA00022723"/>
    </source>
</evidence>
<dbReference type="SUPFAM" id="SSF63380">
    <property type="entry name" value="Riboflavin synthase domain-like"/>
    <property type="match status" value="1"/>
</dbReference>
<feature type="domain" description="2Fe-2S ferredoxin-type" evidence="9">
    <location>
        <begin position="236"/>
        <end position="321"/>
    </location>
</feature>
<evidence type="ECO:0000313" key="11">
    <source>
        <dbReference type="EMBL" id="PZQ77181.1"/>
    </source>
</evidence>
<dbReference type="Proteomes" id="UP000249135">
    <property type="component" value="Unassembled WGS sequence"/>
</dbReference>
<dbReference type="SUPFAM" id="SSF54292">
    <property type="entry name" value="2Fe-2S ferredoxin-like"/>
    <property type="match status" value="1"/>
</dbReference>
<dbReference type="EMBL" id="QFPP01000028">
    <property type="protein sequence ID" value="PZQ77181.1"/>
    <property type="molecule type" value="Genomic_DNA"/>
</dbReference>
<dbReference type="PROSITE" id="PS00197">
    <property type="entry name" value="2FE2S_FER_1"/>
    <property type="match status" value="1"/>
</dbReference>
<keyword evidence="7" id="KW-0408">Iron</keyword>
<evidence type="ECO:0000256" key="2">
    <source>
        <dbReference type="ARBA" id="ARBA00022630"/>
    </source>
</evidence>
<proteinExistence type="predicted"/>
<dbReference type="AlphaFoldDB" id="A0A2W5QFB1"/>
<evidence type="ECO:0000256" key="8">
    <source>
        <dbReference type="ARBA" id="ARBA00023014"/>
    </source>
</evidence>
<keyword evidence="8" id="KW-0411">Iron-sulfur</keyword>
<comment type="cofactor">
    <cofactor evidence="1">
        <name>FMN</name>
        <dbReference type="ChEBI" id="CHEBI:58210"/>
    </cofactor>
</comment>
<accession>A0A2W5QFB1</accession>
<dbReference type="GO" id="GO:0016491">
    <property type="term" value="F:oxidoreductase activity"/>
    <property type="evidence" value="ECO:0007669"/>
    <property type="project" value="UniProtKB-KW"/>
</dbReference>
<evidence type="ECO:0000256" key="6">
    <source>
        <dbReference type="ARBA" id="ARBA00023002"/>
    </source>
</evidence>
<dbReference type="InterPro" id="IPR039261">
    <property type="entry name" value="FNR_nucleotide-bd"/>
</dbReference>
<dbReference type="InterPro" id="IPR012675">
    <property type="entry name" value="Beta-grasp_dom_sf"/>
</dbReference>
<feature type="domain" description="FAD-binding FR-type" evidence="10">
    <location>
        <begin position="1"/>
        <end position="106"/>
    </location>
</feature>
<evidence type="ECO:0000256" key="7">
    <source>
        <dbReference type="ARBA" id="ARBA00023004"/>
    </source>
</evidence>
<dbReference type="InterPro" id="IPR001041">
    <property type="entry name" value="2Fe-2S_ferredoxin-type"/>
</dbReference>
<sequence length="321" mass="34510">MTIEVRVRSKREVAEGICAFELERADGGPLPAFGAGSHIDVHVPGGPVRQYSLSNIHGADAASRGHYRIAVLREPASRGGSAGMHEKVNEGDLLTIGEPRNHFPLHDAPRSLLLAGGIGVTPILCMAQRLAAWGAEFEMHYCTRSAARTAFREEIAASAFADKVHFHHDDGDGAQKLRAAELLAHPESGTQVYVCGPGGFIEHVMGVAKAQGWPANQLHTEYFTAAAQDTSGDQPFQVKLTSSGQTYTVPKDRSVVETLRAHGVEVMTACEQGVCGTCLTRVLEGTPEHRDVYLTDEEKAAGDQFLPCCSRAKTSMLVLDL</sequence>
<evidence type="ECO:0000259" key="9">
    <source>
        <dbReference type="PROSITE" id="PS51085"/>
    </source>
</evidence>
<protein>
    <submittedName>
        <fullName evidence="11">Oxidoreductase</fullName>
    </submittedName>
</protein>
<keyword evidence="6" id="KW-0560">Oxidoreductase</keyword>